<protein>
    <recommendedName>
        <fullName evidence="8">TonB C-terminal domain-containing protein</fullName>
    </recommendedName>
</protein>
<dbReference type="SUPFAM" id="SSF74653">
    <property type="entry name" value="TolA/TonB C-terminal domain"/>
    <property type="match status" value="1"/>
</dbReference>
<name>A0A2Z4AG20_9BACT</name>
<proteinExistence type="predicted"/>
<evidence type="ECO:0000256" key="5">
    <source>
        <dbReference type="SAM" id="Phobius"/>
    </source>
</evidence>
<dbReference type="Gene3D" id="3.30.1150.10">
    <property type="match status" value="1"/>
</dbReference>
<dbReference type="Pfam" id="PF13103">
    <property type="entry name" value="TonB_2"/>
    <property type="match status" value="1"/>
</dbReference>
<comment type="subcellular location">
    <subcellularLocation>
        <location evidence="1">Membrane</location>
        <topology evidence="1">Single-pass membrane protein</topology>
    </subcellularLocation>
</comment>
<sequence length="252" mass="28386">MTQESSWSVGFGGRDRVQIRALVFSITLHTVFFFSLLFGSQVNIFRERFESHEFVLTSPPSSVELPLKADPIGEPRLEEVEEFDRVEELESHQEPLSFDEFLERHGPPNTAEFAEIKPPKVAIKSFDLDPLKGRIRDFSHATEGTDVVSKDTTQSELKRYMLSLKKRINQSWNKPKLTNLGGLEATVQFKVDSKGRISEIEVVSTSGNVDFDASVIQAVSLVQGNQALGNVQRLGPTPYGNGYRPRITFRLD</sequence>
<accession>A0A2Z4AG20</accession>
<dbReference type="KEGG" id="mtar:DF168_01165"/>
<evidence type="ECO:0000256" key="3">
    <source>
        <dbReference type="ARBA" id="ARBA00022989"/>
    </source>
</evidence>
<keyword evidence="4 5" id="KW-0472">Membrane</keyword>
<dbReference type="NCBIfam" id="TIGR01352">
    <property type="entry name" value="tonB_Cterm"/>
    <property type="match status" value="1"/>
</dbReference>
<dbReference type="AlphaFoldDB" id="A0A2Z4AG20"/>
<organism evidence="6 7">
    <name type="scientific">Candidatus Moanibacter tarae</name>
    <dbReference type="NCBI Taxonomy" id="2200854"/>
    <lineage>
        <taxon>Bacteria</taxon>
        <taxon>Pseudomonadati</taxon>
        <taxon>Verrucomicrobiota</taxon>
        <taxon>Opitutia</taxon>
        <taxon>Puniceicoccales</taxon>
        <taxon>Puniceicoccales incertae sedis</taxon>
        <taxon>Candidatus Moanibacter</taxon>
    </lineage>
</organism>
<evidence type="ECO:0008006" key="8">
    <source>
        <dbReference type="Google" id="ProtNLM"/>
    </source>
</evidence>
<feature type="transmembrane region" description="Helical" evidence="5">
    <location>
        <begin position="21"/>
        <end position="39"/>
    </location>
</feature>
<keyword evidence="2 5" id="KW-0812">Transmembrane</keyword>
<reference evidence="6 7" key="1">
    <citation type="submission" date="2018-06" db="EMBL/GenBank/DDBJ databases">
        <title>Draft Genome Sequence of a Novel Marine Bacterium Related to the Verrucomicrobia.</title>
        <authorList>
            <person name="Vosseberg J."/>
            <person name="Martijn J."/>
            <person name="Ettema T.J.G."/>
        </authorList>
    </citation>
    <scope>NUCLEOTIDE SEQUENCE [LARGE SCALE GENOMIC DNA]</scope>
    <source>
        <strain evidence="6">TARA_B100001123</strain>
    </source>
</reference>
<evidence type="ECO:0000313" key="7">
    <source>
        <dbReference type="Proteomes" id="UP000247465"/>
    </source>
</evidence>
<dbReference type="GO" id="GO:0016020">
    <property type="term" value="C:membrane"/>
    <property type="evidence" value="ECO:0007669"/>
    <property type="project" value="UniProtKB-SubCell"/>
</dbReference>
<evidence type="ECO:0000256" key="4">
    <source>
        <dbReference type="ARBA" id="ARBA00023136"/>
    </source>
</evidence>
<gene>
    <name evidence="6" type="ORF">DF168_01165</name>
</gene>
<dbReference type="InterPro" id="IPR006260">
    <property type="entry name" value="TonB/TolA_C"/>
</dbReference>
<evidence type="ECO:0000256" key="1">
    <source>
        <dbReference type="ARBA" id="ARBA00004167"/>
    </source>
</evidence>
<evidence type="ECO:0000313" key="6">
    <source>
        <dbReference type="EMBL" id="AWT59966.1"/>
    </source>
</evidence>
<keyword evidence="3 5" id="KW-1133">Transmembrane helix</keyword>
<dbReference type="Proteomes" id="UP000247465">
    <property type="component" value="Chromosome"/>
</dbReference>
<evidence type="ECO:0000256" key="2">
    <source>
        <dbReference type="ARBA" id="ARBA00022692"/>
    </source>
</evidence>
<dbReference type="EMBL" id="CP029803">
    <property type="protein sequence ID" value="AWT59966.1"/>
    <property type="molecule type" value="Genomic_DNA"/>
</dbReference>